<dbReference type="InterPro" id="IPR018244">
    <property type="entry name" value="Allrgn_V5/Tpx1_CS"/>
</dbReference>
<dbReference type="STRING" id="34508.A0A4U5M0N5"/>
<dbReference type="CDD" id="cd05380">
    <property type="entry name" value="CAP_euk"/>
    <property type="match status" value="1"/>
</dbReference>
<feature type="region of interest" description="Disordered" evidence="1">
    <location>
        <begin position="28"/>
        <end position="123"/>
    </location>
</feature>
<dbReference type="InterPro" id="IPR035940">
    <property type="entry name" value="CAP_sf"/>
</dbReference>
<evidence type="ECO:0000313" key="5">
    <source>
        <dbReference type="Proteomes" id="UP000298663"/>
    </source>
</evidence>
<reference evidence="4 5" key="2">
    <citation type="journal article" date="2019" name="G3 (Bethesda)">
        <title>Hybrid Assembly of the Genome of the Entomopathogenic Nematode Steinernema carpocapsae Identifies the X-Chromosome.</title>
        <authorList>
            <person name="Serra L."/>
            <person name="Macchietto M."/>
            <person name="Macias-Munoz A."/>
            <person name="McGill C.J."/>
            <person name="Rodriguez I.M."/>
            <person name="Rodriguez B."/>
            <person name="Murad R."/>
            <person name="Mortazavi A."/>
        </authorList>
    </citation>
    <scope>NUCLEOTIDE SEQUENCE [LARGE SCALE GENOMIC DNA]</scope>
    <source>
        <strain evidence="4 5">ALL</strain>
    </source>
</reference>
<dbReference type="SMART" id="SM00198">
    <property type="entry name" value="SCP"/>
    <property type="match status" value="1"/>
</dbReference>
<evidence type="ECO:0000256" key="2">
    <source>
        <dbReference type="SAM" id="SignalP"/>
    </source>
</evidence>
<dbReference type="Pfam" id="PF00188">
    <property type="entry name" value="CAP"/>
    <property type="match status" value="1"/>
</dbReference>
<dbReference type="AlphaFoldDB" id="A0A4U5M0N5"/>
<dbReference type="OrthoDB" id="5877551at2759"/>
<feature type="domain" description="SCP" evidence="3">
    <location>
        <begin position="92"/>
        <end position="250"/>
    </location>
</feature>
<name>A0A4U5M0N5_STECR</name>
<evidence type="ECO:0000313" key="4">
    <source>
        <dbReference type="EMBL" id="TKR62211.1"/>
    </source>
</evidence>
<dbReference type="Proteomes" id="UP000298663">
    <property type="component" value="Unassembled WGS sequence"/>
</dbReference>
<organism evidence="4 5">
    <name type="scientific">Steinernema carpocapsae</name>
    <name type="common">Entomopathogenic nematode</name>
    <dbReference type="NCBI Taxonomy" id="34508"/>
    <lineage>
        <taxon>Eukaryota</taxon>
        <taxon>Metazoa</taxon>
        <taxon>Ecdysozoa</taxon>
        <taxon>Nematoda</taxon>
        <taxon>Chromadorea</taxon>
        <taxon>Rhabditida</taxon>
        <taxon>Tylenchina</taxon>
        <taxon>Panagrolaimomorpha</taxon>
        <taxon>Strongyloidoidea</taxon>
        <taxon>Steinernematidae</taxon>
        <taxon>Steinernema</taxon>
    </lineage>
</organism>
<proteinExistence type="predicted"/>
<dbReference type="EMBL" id="AZBU02000010">
    <property type="protein sequence ID" value="TKR62211.1"/>
    <property type="molecule type" value="Genomic_DNA"/>
</dbReference>
<dbReference type="InterPro" id="IPR014044">
    <property type="entry name" value="CAP_dom"/>
</dbReference>
<dbReference type="GO" id="GO:0005576">
    <property type="term" value="C:extracellular region"/>
    <property type="evidence" value="ECO:0007669"/>
    <property type="project" value="InterPro"/>
</dbReference>
<gene>
    <name evidence="4" type="ORF">L596_026200</name>
</gene>
<sequence>MNTSLLALLLVLFFAMALGQSNCGGGRGGGGRGGGGGGRGGGGGGGGRGGGGGGRGGGGGGGGGRFPPPVTSAPPGGSLQSCNTRNSPLTPADRKTLLDDHNKLRSSNAKGLEKDGRSGRNAPKAKNMYKLKYSCELEAIAQRWADRCKFNHSKQALGENLYVSWPDQPGNSNLGAASKYWWAELTNIGIAQYSPSYTLTDYLFSKNVGHYTQMAWGKTTEVGCGLAHCSRPKSQTLVVCNYRVQGNSRDQQIYELGEPCRQNSECTTYPGSTCSVSEGLCIKP</sequence>
<protein>
    <recommendedName>
        <fullName evidence="3">SCP domain-containing protein</fullName>
    </recommendedName>
</protein>
<feature type="compositionally biased region" description="Gly residues" evidence="1">
    <location>
        <begin position="28"/>
        <end position="65"/>
    </location>
</feature>
<dbReference type="SUPFAM" id="SSF55797">
    <property type="entry name" value="PR-1-like"/>
    <property type="match status" value="1"/>
</dbReference>
<dbReference type="PRINTS" id="PR00837">
    <property type="entry name" value="V5TPXLIKE"/>
</dbReference>
<feature type="compositionally biased region" description="Basic and acidic residues" evidence="1">
    <location>
        <begin position="92"/>
        <end position="103"/>
    </location>
</feature>
<evidence type="ECO:0000256" key="1">
    <source>
        <dbReference type="SAM" id="MobiDB-lite"/>
    </source>
</evidence>
<keyword evidence="2" id="KW-0732">Signal</keyword>
<accession>A0A4U5M0N5</accession>
<evidence type="ECO:0000259" key="3">
    <source>
        <dbReference type="SMART" id="SM00198"/>
    </source>
</evidence>
<reference evidence="4 5" key="1">
    <citation type="journal article" date="2015" name="Genome Biol.">
        <title>Comparative genomics of Steinernema reveals deeply conserved gene regulatory networks.</title>
        <authorList>
            <person name="Dillman A.R."/>
            <person name="Macchietto M."/>
            <person name="Porter C.F."/>
            <person name="Rogers A."/>
            <person name="Williams B."/>
            <person name="Antoshechkin I."/>
            <person name="Lee M.M."/>
            <person name="Goodwin Z."/>
            <person name="Lu X."/>
            <person name="Lewis E.E."/>
            <person name="Goodrich-Blair H."/>
            <person name="Stock S.P."/>
            <person name="Adams B.J."/>
            <person name="Sternberg P.W."/>
            <person name="Mortazavi A."/>
        </authorList>
    </citation>
    <scope>NUCLEOTIDE SEQUENCE [LARGE SCALE GENOMIC DNA]</scope>
    <source>
        <strain evidence="4 5">ALL</strain>
    </source>
</reference>
<dbReference type="PROSITE" id="PS01009">
    <property type="entry name" value="CRISP_1"/>
    <property type="match status" value="1"/>
</dbReference>
<dbReference type="Gene3D" id="3.40.33.10">
    <property type="entry name" value="CAP"/>
    <property type="match status" value="1"/>
</dbReference>
<dbReference type="PANTHER" id="PTHR10334">
    <property type="entry name" value="CYSTEINE-RICH SECRETORY PROTEIN-RELATED"/>
    <property type="match status" value="1"/>
</dbReference>
<feature type="compositionally biased region" description="Polar residues" evidence="1">
    <location>
        <begin position="78"/>
        <end position="89"/>
    </location>
</feature>
<comment type="caution">
    <text evidence="4">The sequence shown here is derived from an EMBL/GenBank/DDBJ whole genome shotgun (WGS) entry which is preliminary data.</text>
</comment>
<feature type="signal peptide" evidence="2">
    <location>
        <begin position="1"/>
        <end position="19"/>
    </location>
</feature>
<feature type="chain" id="PRO_5020748483" description="SCP domain-containing protein" evidence="2">
    <location>
        <begin position="20"/>
        <end position="284"/>
    </location>
</feature>
<keyword evidence="5" id="KW-1185">Reference proteome</keyword>
<dbReference type="PRINTS" id="PR00838">
    <property type="entry name" value="V5ALLERGEN"/>
</dbReference>
<dbReference type="InterPro" id="IPR001283">
    <property type="entry name" value="CRISP-related"/>
</dbReference>
<dbReference type="InterPro" id="IPR002413">
    <property type="entry name" value="V5_allergen-like"/>
</dbReference>